<comment type="caution">
    <text evidence="1">The sequence shown here is derived from an EMBL/GenBank/DDBJ whole genome shotgun (WGS) entry which is preliminary data.</text>
</comment>
<evidence type="ECO:0000313" key="1">
    <source>
        <dbReference type="EMBL" id="KAI1700807.1"/>
    </source>
</evidence>
<evidence type="ECO:0000313" key="2">
    <source>
        <dbReference type="Proteomes" id="UP001201812"/>
    </source>
</evidence>
<name>A0AAD4QU07_9BILA</name>
<accession>A0AAD4QU07</accession>
<organism evidence="1 2">
    <name type="scientific">Ditylenchus destructor</name>
    <dbReference type="NCBI Taxonomy" id="166010"/>
    <lineage>
        <taxon>Eukaryota</taxon>
        <taxon>Metazoa</taxon>
        <taxon>Ecdysozoa</taxon>
        <taxon>Nematoda</taxon>
        <taxon>Chromadorea</taxon>
        <taxon>Rhabditida</taxon>
        <taxon>Tylenchina</taxon>
        <taxon>Tylenchomorpha</taxon>
        <taxon>Sphaerularioidea</taxon>
        <taxon>Anguinidae</taxon>
        <taxon>Anguininae</taxon>
        <taxon>Ditylenchus</taxon>
    </lineage>
</organism>
<gene>
    <name evidence="1" type="ORF">DdX_16497</name>
</gene>
<dbReference type="Proteomes" id="UP001201812">
    <property type="component" value="Unassembled WGS sequence"/>
</dbReference>
<protein>
    <submittedName>
        <fullName evidence="1">Uncharacterized protein</fullName>
    </submittedName>
</protein>
<proteinExistence type="predicted"/>
<dbReference type="EMBL" id="JAKKPZ010000134">
    <property type="protein sequence ID" value="KAI1700807.1"/>
    <property type="molecule type" value="Genomic_DNA"/>
</dbReference>
<sequence>MRTIFCFLFKKLFGSLCLIYFIWLNTTNGFVQSGPPNEKGNQCTALCITEMQALVDSTPYFKPTGENPTSNSGNSIAAIGKTSFFDRVGGNDKNFTFELFNKICHAYSNVDTCLTGCDKSRQQKRPMGYLDPAFDANDNSDGDIRQAYAGLEFICKERKADFFEALPCLAEYEPSAMLKCKQEINKSQESTVLFTNAITNREFQVVSLRFSALCRDLSVMMKCMEPTIRRGCGDRPTNLMLTFIGLEFASFEKLNEHLGFDHPLPNPCRSLIHYSNERRLSSRGQGGQRGRLITSQYTTRERNAAANSARKYFYGTNVDVYFGVPVLQAFVPRVRLK</sequence>
<dbReference type="PANTHER" id="PTHR36944:SF4">
    <property type="entry name" value="CPG4 DOMAIN-CONTAINING PROTEIN"/>
    <property type="match status" value="1"/>
</dbReference>
<reference evidence="1" key="1">
    <citation type="submission" date="2022-01" db="EMBL/GenBank/DDBJ databases">
        <title>Genome Sequence Resource for Two Populations of Ditylenchus destructor, the Migratory Endoparasitic Phytonematode.</title>
        <authorList>
            <person name="Zhang H."/>
            <person name="Lin R."/>
            <person name="Xie B."/>
        </authorList>
    </citation>
    <scope>NUCLEOTIDE SEQUENCE</scope>
    <source>
        <strain evidence="1">BazhouSP</strain>
    </source>
</reference>
<dbReference type="AlphaFoldDB" id="A0AAD4QU07"/>
<keyword evidence="2" id="KW-1185">Reference proteome</keyword>
<dbReference type="PANTHER" id="PTHR36944">
    <property type="entry name" value="PROTEIN CBG02791-RELATED"/>
    <property type="match status" value="1"/>
</dbReference>